<evidence type="ECO:0000256" key="1">
    <source>
        <dbReference type="ARBA" id="ARBA00010169"/>
    </source>
</evidence>
<dbReference type="InterPro" id="IPR015867">
    <property type="entry name" value="N-reg_PII/ATP_PRibTrfase_C"/>
</dbReference>
<sequence>MMDYLMVLTTTDDYEVAKNIAKTLIEEKFAACVQIIPNIESVYWWEGKVEESKEFLIFIKTTKKLYPGLERRIRALHNYSVPEIIAFRIKEGFKKYLQWLEESVS</sequence>
<dbReference type="STRING" id="1298851.TST_1000"/>
<evidence type="ECO:0000313" key="2">
    <source>
        <dbReference type="EMBL" id="BAT71794.1"/>
    </source>
</evidence>
<dbReference type="Pfam" id="PF03091">
    <property type="entry name" value="CutA1"/>
    <property type="match status" value="1"/>
</dbReference>
<proteinExistence type="inferred from homology"/>
<dbReference type="KEGG" id="ttk:TST_1000"/>
<dbReference type="EMBL" id="AP013035">
    <property type="protein sequence ID" value="BAT71794.1"/>
    <property type="molecule type" value="Genomic_DNA"/>
</dbReference>
<dbReference type="PANTHER" id="PTHR23419">
    <property type="entry name" value="DIVALENT CATION TOLERANCE CUTA-RELATED"/>
    <property type="match status" value="1"/>
</dbReference>
<organism evidence="2 3">
    <name type="scientific">Thermosulfidibacter takaii (strain DSM 17441 / JCM 13301 / NBRC 103674 / ABI70S6)</name>
    <dbReference type="NCBI Taxonomy" id="1298851"/>
    <lineage>
        <taxon>Bacteria</taxon>
        <taxon>Pseudomonadati</taxon>
        <taxon>Thermosulfidibacterota</taxon>
        <taxon>Thermosulfidibacteria</taxon>
        <taxon>Thermosulfidibacterales</taxon>
        <taxon>Thermosulfidibacteraceae</taxon>
    </lineage>
</organism>
<dbReference type="SUPFAM" id="SSF54913">
    <property type="entry name" value="GlnB-like"/>
    <property type="match status" value="1"/>
</dbReference>
<reference evidence="3" key="1">
    <citation type="journal article" date="2018" name="Science">
        <title>A primordial and reversible TCA cycle in a facultatively chemolithoautotrophic thermophile.</title>
        <authorList>
            <person name="Nunoura T."/>
            <person name="Chikaraishi Y."/>
            <person name="Izaki R."/>
            <person name="Suwa T."/>
            <person name="Sato T."/>
            <person name="Harada T."/>
            <person name="Mori K."/>
            <person name="Kato Y."/>
            <person name="Miyazaki M."/>
            <person name="Shimamura S."/>
            <person name="Yanagawa K."/>
            <person name="Shuto A."/>
            <person name="Ohkouchi N."/>
            <person name="Fujita N."/>
            <person name="Takaki Y."/>
            <person name="Atomi H."/>
            <person name="Takai K."/>
        </authorList>
    </citation>
    <scope>NUCLEOTIDE SEQUENCE [LARGE SCALE GENOMIC DNA]</scope>
    <source>
        <strain evidence="3">DSM 17441 / JCM 13301 / NBRC 103674 / ABI70S6</strain>
    </source>
</reference>
<name>A0A0S3QTX9_THET7</name>
<dbReference type="InterPro" id="IPR011322">
    <property type="entry name" value="N-reg_PII-like_a/b"/>
</dbReference>
<dbReference type="GO" id="GO:0010038">
    <property type="term" value="P:response to metal ion"/>
    <property type="evidence" value="ECO:0007669"/>
    <property type="project" value="InterPro"/>
</dbReference>
<dbReference type="GO" id="GO:0005507">
    <property type="term" value="F:copper ion binding"/>
    <property type="evidence" value="ECO:0007669"/>
    <property type="project" value="TreeGrafter"/>
</dbReference>
<dbReference type="Gene3D" id="3.30.70.120">
    <property type="match status" value="1"/>
</dbReference>
<gene>
    <name evidence="2" type="primary">cutA</name>
    <name evidence="2" type="ORF">TST_1000</name>
</gene>
<keyword evidence="3" id="KW-1185">Reference proteome</keyword>
<comment type="similarity">
    <text evidence="1">Belongs to the CutA family.</text>
</comment>
<dbReference type="AlphaFoldDB" id="A0A0S3QTX9"/>
<protein>
    <submittedName>
        <fullName evidence="2">Periplasmic divalent cation tolerance protein</fullName>
    </submittedName>
</protein>
<dbReference type="Proteomes" id="UP000063234">
    <property type="component" value="Chromosome"/>
</dbReference>
<evidence type="ECO:0000313" key="3">
    <source>
        <dbReference type="Proteomes" id="UP000063234"/>
    </source>
</evidence>
<accession>A0A0S3QTX9</accession>
<dbReference type="PANTHER" id="PTHR23419:SF8">
    <property type="entry name" value="FI09726P"/>
    <property type="match status" value="1"/>
</dbReference>
<dbReference type="InterPro" id="IPR004323">
    <property type="entry name" value="Ion_tolerance_CutA"/>
</dbReference>